<dbReference type="KEGG" id="npz:ACX27_23855"/>
<accession>A0A0M4T9J6</accession>
<evidence type="ECO:0000259" key="1">
    <source>
        <dbReference type="Pfam" id="PF18563"/>
    </source>
</evidence>
<dbReference type="PATRIC" id="fig|224013.5.peg.5730"/>
<dbReference type="AlphaFoldDB" id="A0A0M4T9J6"/>
<dbReference type="EMBL" id="CP012036">
    <property type="protein sequence ID" value="ALF56529.1"/>
    <property type="molecule type" value="Genomic_DNA"/>
</dbReference>
<proteinExistence type="predicted"/>
<sequence length="630" mass="71023">MNTSEILAILNQKGVKIWVENEKLNIRSPKGVLTPEIQAELTAHKPEILEFLRDVSRQSSSSQCNSSITSTIELPQGLSLQTIGRLIGGIGDKLSLDCQEPVIEPRLMAQKLSITFRPLPRKYKNVEITKFRAKLEQNLQEYGVNIIPWEQATREFYYEINIPFTNIKKSIKTRVVKTGINAVIDVDRPASIRSRAETFVAEKLYQLYSQFILKGRKISVTRIGSLIGWAEDCAAKFIEDPTNTQVIVLTDIDKEFVNFQTPYQEKIKMGLNTLVRTFSEIVIGISQSQFSILNMNLSDSIFSMDEFDQFVLKSLIPKVYVPILPLPLSKFKLGSYNPQSSIYAQKLVGLSTKLVDTKLFPPGSKLSEVIKRQSHRDIVNVIVNGRTGVSYGFVAYAEPPQYIGEIEISESEWESLNCVSGFSSDEVRQNTIGRRYLKTKIGAEYRFKQIPDIWICSARSGSNKTNLKIESDILRIGLTDRLLLDLPQGVDPKQGDIKPSYDVYVMLAIALSTSLYAPNLINHGMPMIHFHGYPAMTWLQEHEYFMGVNNPSVPCGTYESGVFNFLSIYNLVNQYGTDINLACLIEPDHGTNIIAPDVEYLLTRLQIGCEQSAIELGGKHFASLEKQNNY</sequence>
<evidence type="ECO:0000313" key="2">
    <source>
        <dbReference type="EMBL" id="ALF56529.1"/>
    </source>
</evidence>
<dbReference type="InterPro" id="IPR041464">
    <property type="entry name" value="TubC_N"/>
</dbReference>
<dbReference type="RefSeq" id="WP_062298534.1">
    <property type="nucleotide sequence ID" value="NZ_CP012036.1"/>
</dbReference>
<dbReference type="STRING" id="224013.ACX27_23855"/>
<evidence type="ECO:0000313" key="3">
    <source>
        <dbReference type="Proteomes" id="UP000062645"/>
    </source>
</evidence>
<keyword evidence="3" id="KW-1185">Reference proteome</keyword>
<dbReference type="InterPro" id="IPR044894">
    <property type="entry name" value="TubC_N_sf"/>
</dbReference>
<feature type="domain" description="TubC N-terminal docking" evidence="1">
    <location>
        <begin position="5"/>
        <end position="53"/>
    </location>
</feature>
<dbReference type="Proteomes" id="UP000062645">
    <property type="component" value="Chromosome"/>
</dbReference>
<organism evidence="2 3">
    <name type="scientific">Nostoc piscinale CENA21</name>
    <dbReference type="NCBI Taxonomy" id="224013"/>
    <lineage>
        <taxon>Bacteria</taxon>
        <taxon>Bacillati</taxon>
        <taxon>Cyanobacteriota</taxon>
        <taxon>Cyanophyceae</taxon>
        <taxon>Nostocales</taxon>
        <taxon>Nostocaceae</taxon>
        <taxon>Nostoc</taxon>
    </lineage>
</organism>
<protein>
    <submittedName>
        <fullName evidence="2">Non-ribosomal peptide synthase</fullName>
    </submittedName>
</protein>
<gene>
    <name evidence="2" type="ORF">ACX27_23855</name>
</gene>
<reference evidence="3" key="1">
    <citation type="submission" date="2015-07" db="EMBL/GenBank/DDBJ databases">
        <title>Genome Of Nitrogen-Fixing Cyanobacterium Nostoc piscinale CENA21 From Solimoes/Amazon River Floodplain Sediments And Comparative Genomics To Uncover Biosynthetic Natural Products Potential.</title>
        <authorList>
            <person name="Leao T.F."/>
            <person name="Leao P.N."/>
            <person name="Guimaraes P.I."/>
            <person name="de Melo A.G.C."/>
            <person name="Ramos R.T.J."/>
            <person name="Silva A."/>
            <person name="Fiore M.F."/>
            <person name="Schneider M.P.C."/>
        </authorList>
    </citation>
    <scope>NUCLEOTIDE SEQUENCE [LARGE SCALE GENOMIC DNA]</scope>
    <source>
        <strain evidence="3">CENA21</strain>
    </source>
</reference>
<dbReference type="OrthoDB" id="415559at2"/>
<dbReference type="Pfam" id="PF18563">
    <property type="entry name" value="TubC_N"/>
    <property type="match status" value="1"/>
</dbReference>
<dbReference type="Gene3D" id="1.10.10.1830">
    <property type="entry name" value="Non-ribosomal peptide synthase, adenylation domain"/>
    <property type="match status" value="1"/>
</dbReference>
<name>A0A0M4T9J6_9NOSO</name>
<reference evidence="2 3" key="2">
    <citation type="journal article" date="2016" name="Genome Announc.">
        <title>Draft Genome Sequence of the N2-Fixing Cyanobacterium Nostoc piscinale CENA21, Isolated from the Brazilian Amazon Floodplain.</title>
        <authorList>
            <person name="Leao T."/>
            <person name="Guimaraes P.I."/>
            <person name="de Melo A.G."/>
            <person name="Ramos R.T."/>
            <person name="Leao P.N."/>
            <person name="Silva A."/>
            <person name="Fiore M.F."/>
            <person name="Schneider M.P."/>
        </authorList>
    </citation>
    <scope>NUCLEOTIDE SEQUENCE [LARGE SCALE GENOMIC DNA]</scope>
    <source>
        <strain evidence="2 3">CENA21</strain>
    </source>
</reference>